<dbReference type="OrthoDB" id="334494at2"/>
<sequence length="222" mass="25125">MKSKILLQIAALLLLTSCMSLDIRAPYYRASNVKNDSKDWEIQLADFGLYRDVRGNWWGKDFYIAEIRVKNVSQKYKFYQVCNNKLKEFNFNYILSRNPNIKAAYQANPEQFDKEGFLQGFPQMKLIVEIPSAVNHPVSTYSGKPVFPNISGNLFAAAMVACEFGTPMSRDTDRASTSSGWLSPGESTAFKVVYSIPNGAIFLKLDQTGYFSTDLTSDTERK</sequence>
<gene>
    <name evidence="2" type="ORF">EHQ64_03070</name>
</gene>
<dbReference type="PROSITE" id="PS51257">
    <property type="entry name" value="PROKAR_LIPOPROTEIN"/>
    <property type="match status" value="1"/>
</dbReference>
<dbReference type="Proteomes" id="UP000297762">
    <property type="component" value="Unassembled WGS sequence"/>
</dbReference>
<evidence type="ECO:0000313" key="2">
    <source>
        <dbReference type="EMBL" id="TGL64322.1"/>
    </source>
</evidence>
<evidence type="ECO:0000256" key="1">
    <source>
        <dbReference type="SAM" id="SignalP"/>
    </source>
</evidence>
<accession>A0A4R9KGF1</accession>
<dbReference type="AlphaFoldDB" id="A0A4R9KGF1"/>
<evidence type="ECO:0000313" key="3">
    <source>
        <dbReference type="Proteomes" id="UP000297762"/>
    </source>
</evidence>
<keyword evidence="1" id="KW-0732">Signal</keyword>
<evidence type="ECO:0008006" key="4">
    <source>
        <dbReference type="Google" id="ProtNLM"/>
    </source>
</evidence>
<feature type="signal peptide" evidence="1">
    <location>
        <begin position="1"/>
        <end position="20"/>
    </location>
</feature>
<reference evidence="2" key="1">
    <citation type="journal article" date="2019" name="PLoS Negl. Trop. Dis.">
        <title>Revisiting the worldwide diversity of Leptospira species in the environment.</title>
        <authorList>
            <person name="Vincent A.T."/>
            <person name="Schiettekatte O."/>
            <person name="Bourhy P."/>
            <person name="Veyrier F.J."/>
            <person name="Picardeau M."/>
        </authorList>
    </citation>
    <scope>NUCLEOTIDE SEQUENCE [LARGE SCALE GENOMIC DNA]</scope>
    <source>
        <strain evidence="2">201702455</strain>
    </source>
</reference>
<dbReference type="EMBL" id="RQGF01000008">
    <property type="protein sequence ID" value="TGL64322.1"/>
    <property type="molecule type" value="Genomic_DNA"/>
</dbReference>
<comment type="caution">
    <text evidence="2">The sequence shown here is derived from an EMBL/GenBank/DDBJ whole genome shotgun (WGS) entry which is preliminary data.</text>
</comment>
<name>A0A4R9KGF1_9LEPT</name>
<dbReference type="RefSeq" id="WP_135648028.1">
    <property type="nucleotide sequence ID" value="NZ_RQGF01000008.1"/>
</dbReference>
<protein>
    <recommendedName>
        <fullName evidence="4">Lipoprotein</fullName>
    </recommendedName>
</protein>
<keyword evidence="3" id="KW-1185">Reference proteome</keyword>
<proteinExistence type="predicted"/>
<organism evidence="2 3">
    <name type="scientific">Leptospira sarikeiensis</name>
    <dbReference type="NCBI Taxonomy" id="2484943"/>
    <lineage>
        <taxon>Bacteria</taxon>
        <taxon>Pseudomonadati</taxon>
        <taxon>Spirochaetota</taxon>
        <taxon>Spirochaetia</taxon>
        <taxon>Leptospirales</taxon>
        <taxon>Leptospiraceae</taxon>
        <taxon>Leptospira</taxon>
    </lineage>
</organism>
<feature type="chain" id="PRO_5020507586" description="Lipoprotein" evidence="1">
    <location>
        <begin position="21"/>
        <end position="222"/>
    </location>
</feature>